<dbReference type="EMBL" id="FQVM01000044">
    <property type="protein sequence ID" value="SHF16415.1"/>
    <property type="molecule type" value="Genomic_DNA"/>
</dbReference>
<dbReference type="InterPro" id="IPR025453">
    <property type="entry name" value="DUF4309"/>
</dbReference>
<feature type="compositionally biased region" description="Basic and acidic residues" evidence="1">
    <location>
        <begin position="51"/>
        <end position="63"/>
    </location>
</feature>
<gene>
    <name evidence="3" type="ORF">SAMN05443638_1447</name>
</gene>
<dbReference type="OrthoDB" id="9762883at2"/>
<evidence type="ECO:0008006" key="5">
    <source>
        <dbReference type="Google" id="ProtNLM"/>
    </source>
</evidence>
<feature type="compositionally biased region" description="Low complexity" evidence="1">
    <location>
        <begin position="28"/>
        <end position="50"/>
    </location>
</feature>
<evidence type="ECO:0000313" key="4">
    <source>
        <dbReference type="Proteomes" id="UP000184035"/>
    </source>
</evidence>
<feature type="chain" id="PRO_5038347458" description="Lipoprotein" evidence="2">
    <location>
        <begin position="20"/>
        <end position="230"/>
    </location>
</feature>
<feature type="region of interest" description="Disordered" evidence="1">
    <location>
        <begin position="28"/>
        <end position="73"/>
    </location>
</feature>
<organism evidence="3 4">
    <name type="scientific">Clostridium fallax</name>
    <dbReference type="NCBI Taxonomy" id="1533"/>
    <lineage>
        <taxon>Bacteria</taxon>
        <taxon>Bacillati</taxon>
        <taxon>Bacillota</taxon>
        <taxon>Clostridia</taxon>
        <taxon>Eubacteriales</taxon>
        <taxon>Clostridiaceae</taxon>
        <taxon>Clostridium</taxon>
    </lineage>
</organism>
<dbReference type="PROSITE" id="PS51257">
    <property type="entry name" value="PROKAR_LIPOPROTEIN"/>
    <property type="match status" value="1"/>
</dbReference>
<name>A0A1M4ZEN9_9CLOT</name>
<keyword evidence="2" id="KW-0732">Signal</keyword>
<feature type="signal peptide" evidence="2">
    <location>
        <begin position="1"/>
        <end position="19"/>
    </location>
</feature>
<proteinExistence type="predicted"/>
<evidence type="ECO:0000256" key="1">
    <source>
        <dbReference type="SAM" id="MobiDB-lite"/>
    </source>
</evidence>
<reference evidence="3 4" key="1">
    <citation type="submission" date="2016-11" db="EMBL/GenBank/DDBJ databases">
        <authorList>
            <person name="Jaros S."/>
            <person name="Januszkiewicz K."/>
            <person name="Wedrychowicz H."/>
        </authorList>
    </citation>
    <scope>NUCLEOTIDE SEQUENCE [LARGE SCALE GENOMIC DNA]</scope>
    <source>
        <strain evidence="3 4">DSM 2631</strain>
    </source>
</reference>
<dbReference type="AlphaFoldDB" id="A0A1M4ZEN9"/>
<evidence type="ECO:0000256" key="2">
    <source>
        <dbReference type="SAM" id="SignalP"/>
    </source>
</evidence>
<sequence length="230" mass="25735">MKKLILSFLIIISSSSILLGCNNLTKDKNNNLTPKKNTSSNEKSKNTKANTKNDLKNTTDKYNSDNNISSSRKENLDNNSIALLNNIKSSANKGQIINSSFKIGESIDSVTSKLGSPTSETYVPNAKGDYFTFKSYNIALGCNKGNQIFEIRSFDKQLKELNSTIVKIFFGTSDYNATTKENEKILGYKTNKNYKILFVFDLNTNKLKHYSVLNTELTKNSMSGDLGRSW</sequence>
<accession>A0A1M4ZEN9</accession>
<dbReference type="Proteomes" id="UP000184035">
    <property type="component" value="Unassembled WGS sequence"/>
</dbReference>
<dbReference type="Pfam" id="PF14172">
    <property type="entry name" value="DUF4309"/>
    <property type="match status" value="1"/>
</dbReference>
<dbReference type="RefSeq" id="WP_072897826.1">
    <property type="nucleotide sequence ID" value="NZ_FQVM01000044.1"/>
</dbReference>
<evidence type="ECO:0000313" key="3">
    <source>
        <dbReference type="EMBL" id="SHF16415.1"/>
    </source>
</evidence>
<protein>
    <recommendedName>
        <fullName evidence="5">Lipoprotein</fullName>
    </recommendedName>
</protein>
<keyword evidence="4" id="KW-1185">Reference proteome</keyword>